<feature type="region of interest" description="Disordered" evidence="3">
    <location>
        <begin position="369"/>
        <end position="403"/>
    </location>
</feature>
<comment type="caution">
    <text evidence="4">The sequence shown here is derived from an EMBL/GenBank/DDBJ whole genome shotgun (WGS) entry which is preliminary data.</text>
</comment>
<feature type="region of interest" description="Disordered" evidence="3">
    <location>
        <begin position="156"/>
        <end position="192"/>
    </location>
</feature>
<dbReference type="Proteomes" id="UP001189429">
    <property type="component" value="Unassembled WGS sequence"/>
</dbReference>
<evidence type="ECO:0000256" key="1">
    <source>
        <dbReference type="ARBA" id="ARBA00022837"/>
    </source>
</evidence>
<dbReference type="Gene3D" id="1.10.238.10">
    <property type="entry name" value="EF-hand"/>
    <property type="match status" value="1"/>
</dbReference>
<keyword evidence="1" id="KW-0106">Calcium</keyword>
<sequence>RRPTPPSRPGPCGWARGARRPTPTCALRWACPPQAAETSGVATQGPAATLATPASWRGPGRRRRAAFSRRRARRCCPGRASRACRPRPGARSCRPGSSAARAGCLRAGSAGPTTSCRRGPGACCKPRAQGLRGRVSAPSVAVLGGDGVLRAPALPSSASAPAVGSSAPPPQRRSLPHAAAAPSPASPAAHRHTALAARLPDRVAAAAREQGPLAQGKLVTLLSGVPAAAPAAGPPPGPREVAAESKLVGRPREISKTLAPRGRQLDGEGLRALALALAGHFGSLEAAWRQFDLNQTGLVSRYQWDAALDRLPFGMQDVCGMPGGRVFLQLSQAGEVTAEGWRRFFSDFAESAEGSQALAQAAERVAARRRTTPAGQASAAAAEARGAAAPARPERRSLPDRSPWSAADVLEREALLSREELAEVELQAKAEKDVLQDELKELNLSGLQALVYIITAKLGTLDRAAGWFDLSKTGKVSHNEFDVGNRVMRIDPKELTGFNTSEIYRMMDTTSTGMVPAREFQAFLDKILEEMKESGLGDALAKAAGLAQRAKSRRRLSEKLPPPREPPRRTSTAAPEPQTPAVVEEVKNIGGHEFHGCE</sequence>
<feature type="compositionally biased region" description="Low complexity" evidence="3">
    <location>
        <begin position="374"/>
        <end position="391"/>
    </location>
</feature>
<evidence type="ECO:0000256" key="2">
    <source>
        <dbReference type="SAM" id="Coils"/>
    </source>
</evidence>
<gene>
    <name evidence="4" type="ORF">PCOR1329_LOCUS33607</name>
</gene>
<feature type="non-terminal residue" evidence="4">
    <location>
        <position position="1"/>
    </location>
</feature>
<feature type="compositionally biased region" description="Basic and acidic residues" evidence="3">
    <location>
        <begin position="555"/>
        <end position="568"/>
    </location>
</feature>
<dbReference type="InterPro" id="IPR018247">
    <property type="entry name" value="EF_Hand_1_Ca_BS"/>
</dbReference>
<evidence type="ECO:0000313" key="5">
    <source>
        <dbReference type="Proteomes" id="UP001189429"/>
    </source>
</evidence>
<evidence type="ECO:0008006" key="6">
    <source>
        <dbReference type="Google" id="ProtNLM"/>
    </source>
</evidence>
<keyword evidence="5" id="KW-1185">Reference proteome</keyword>
<proteinExistence type="predicted"/>
<feature type="coiled-coil region" evidence="2">
    <location>
        <begin position="407"/>
        <end position="445"/>
    </location>
</feature>
<feature type="region of interest" description="Disordered" evidence="3">
    <location>
        <begin position="549"/>
        <end position="581"/>
    </location>
</feature>
<dbReference type="InterPro" id="IPR011992">
    <property type="entry name" value="EF-hand-dom_pair"/>
</dbReference>
<evidence type="ECO:0000313" key="4">
    <source>
        <dbReference type="EMBL" id="CAK0837404.1"/>
    </source>
</evidence>
<reference evidence="4" key="1">
    <citation type="submission" date="2023-10" db="EMBL/GenBank/DDBJ databases">
        <authorList>
            <person name="Chen Y."/>
            <person name="Shah S."/>
            <person name="Dougan E. K."/>
            <person name="Thang M."/>
            <person name="Chan C."/>
        </authorList>
    </citation>
    <scope>NUCLEOTIDE SEQUENCE [LARGE SCALE GENOMIC DNA]</scope>
</reference>
<feature type="non-terminal residue" evidence="4">
    <location>
        <position position="598"/>
    </location>
</feature>
<keyword evidence="2" id="KW-0175">Coiled coil</keyword>
<dbReference type="PROSITE" id="PS00018">
    <property type="entry name" value="EF_HAND_1"/>
    <property type="match status" value="1"/>
</dbReference>
<dbReference type="EMBL" id="CAUYUJ010014150">
    <property type="protein sequence ID" value="CAK0837404.1"/>
    <property type="molecule type" value="Genomic_DNA"/>
</dbReference>
<accession>A0ABN9SY48</accession>
<name>A0ABN9SY48_9DINO</name>
<evidence type="ECO:0000256" key="3">
    <source>
        <dbReference type="SAM" id="MobiDB-lite"/>
    </source>
</evidence>
<dbReference type="SUPFAM" id="SSF47473">
    <property type="entry name" value="EF-hand"/>
    <property type="match status" value="1"/>
</dbReference>
<protein>
    <recommendedName>
        <fullName evidence="6">Calmodulin</fullName>
    </recommendedName>
</protein>
<organism evidence="4 5">
    <name type="scientific">Prorocentrum cordatum</name>
    <dbReference type="NCBI Taxonomy" id="2364126"/>
    <lineage>
        <taxon>Eukaryota</taxon>
        <taxon>Sar</taxon>
        <taxon>Alveolata</taxon>
        <taxon>Dinophyceae</taxon>
        <taxon>Prorocentrales</taxon>
        <taxon>Prorocentraceae</taxon>
        <taxon>Prorocentrum</taxon>
    </lineage>
</organism>
<feature type="region of interest" description="Disordered" evidence="3">
    <location>
        <begin position="36"/>
        <end position="62"/>
    </location>
</feature>